<protein>
    <submittedName>
        <fullName evidence="3">Tripartite tricarboxylate transporter substrate binding protein</fullName>
    </submittedName>
</protein>
<dbReference type="PROSITE" id="PS51257">
    <property type="entry name" value="PROKAR_LIPOPROTEIN"/>
    <property type="match status" value="1"/>
</dbReference>
<name>A0ABX2TIG3_9PROT</name>
<evidence type="ECO:0000313" key="4">
    <source>
        <dbReference type="Proteomes" id="UP000584642"/>
    </source>
</evidence>
<dbReference type="CDD" id="cd07012">
    <property type="entry name" value="PBP2_Bug_TTT"/>
    <property type="match status" value="1"/>
</dbReference>
<reference evidence="3 4" key="1">
    <citation type="submission" date="2020-05" db="EMBL/GenBank/DDBJ databases">
        <title>Azospirillum oleiclasticum sp. nov, a nitrogen-fixing and heavy crude oil-emulsifying bacterium isolated from the crude oil of Yumen Oilfield.</title>
        <authorList>
            <person name="Wu D."/>
            <person name="Cai M."/>
            <person name="Zhang X."/>
        </authorList>
    </citation>
    <scope>NUCLEOTIDE SEQUENCE [LARGE SCALE GENOMIC DNA]</scope>
    <source>
        <strain evidence="3 4">ROY-1-1-2</strain>
    </source>
</reference>
<dbReference type="EMBL" id="JABFDB010000021">
    <property type="protein sequence ID" value="NYZ22864.1"/>
    <property type="molecule type" value="Genomic_DNA"/>
</dbReference>
<dbReference type="SUPFAM" id="SSF53850">
    <property type="entry name" value="Periplasmic binding protein-like II"/>
    <property type="match status" value="1"/>
</dbReference>
<dbReference type="InterPro" id="IPR005064">
    <property type="entry name" value="BUG"/>
</dbReference>
<dbReference type="InterPro" id="IPR042100">
    <property type="entry name" value="Bug_dom1"/>
</dbReference>
<comment type="similarity">
    <text evidence="1">Belongs to the UPF0065 (bug) family.</text>
</comment>
<sequence length="317" mass="33424">MRITAMLVLLLTALSTGVACAGGFPERPITLITPQGPGSGADRLARSLAPGIARALGTDVDVVNRGGAAGEIGFALLAEAPPDGYTIGFVNTPNILAMPIERQTRFDPGRIDPLVGLTEETYSLAVPAGSRFRTLHDLLAYAGENPAAVSVGTSGVGSGDHLALLMMQRRAMVRFTHVPFPGAQPNQRALLSNTVAVSTMMLGDAVRQRDCGTVRILGQTGEERSGMAVDVPTFREERIDLSVSAMLGIAAPAGLPRSVREKLVAAILEAADDPDLNRRAADAGLPLRVLPPDPFAARLHAMSTELRALWAEAPWLR</sequence>
<dbReference type="Gene3D" id="3.40.190.10">
    <property type="entry name" value="Periplasmic binding protein-like II"/>
    <property type="match status" value="1"/>
</dbReference>
<dbReference type="Gene3D" id="3.40.190.150">
    <property type="entry name" value="Bordetella uptake gene, domain 1"/>
    <property type="match status" value="1"/>
</dbReference>
<feature type="signal peptide" evidence="2">
    <location>
        <begin position="1"/>
        <end position="21"/>
    </location>
</feature>
<evidence type="ECO:0000313" key="3">
    <source>
        <dbReference type="EMBL" id="NYZ22864.1"/>
    </source>
</evidence>
<accession>A0ABX2TIG3</accession>
<evidence type="ECO:0000256" key="2">
    <source>
        <dbReference type="SAM" id="SignalP"/>
    </source>
</evidence>
<keyword evidence="4" id="KW-1185">Reference proteome</keyword>
<evidence type="ECO:0000256" key="1">
    <source>
        <dbReference type="ARBA" id="ARBA00006987"/>
    </source>
</evidence>
<dbReference type="RefSeq" id="WP_180284618.1">
    <property type="nucleotide sequence ID" value="NZ_JABFDB010000021.1"/>
</dbReference>
<dbReference type="Proteomes" id="UP000584642">
    <property type="component" value="Unassembled WGS sequence"/>
</dbReference>
<feature type="chain" id="PRO_5046168571" evidence="2">
    <location>
        <begin position="22"/>
        <end position="317"/>
    </location>
</feature>
<proteinExistence type="inferred from homology"/>
<gene>
    <name evidence="3" type="ORF">HND93_24415</name>
</gene>
<keyword evidence="2" id="KW-0732">Signal</keyword>
<dbReference type="Pfam" id="PF03401">
    <property type="entry name" value="TctC"/>
    <property type="match status" value="1"/>
</dbReference>
<organism evidence="3 4">
    <name type="scientific">Azospirillum oleiclasticum</name>
    <dbReference type="NCBI Taxonomy" id="2735135"/>
    <lineage>
        <taxon>Bacteria</taxon>
        <taxon>Pseudomonadati</taxon>
        <taxon>Pseudomonadota</taxon>
        <taxon>Alphaproteobacteria</taxon>
        <taxon>Rhodospirillales</taxon>
        <taxon>Azospirillaceae</taxon>
        <taxon>Azospirillum</taxon>
    </lineage>
</organism>
<dbReference type="PANTHER" id="PTHR42928">
    <property type="entry name" value="TRICARBOXYLATE-BINDING PROTEIN"/>
    <property type="match status" value="1"/>
</dbReference>
<dbReference type="PIRSF" id="PIRSF017082">
    <property type="entry name" value="YflP"/>
    <property type="match status" value="1"/>
</dbReference>
<comment type="caution">
    <text evidence="3">The sequence shown here is derived from an EMBL/GenBank/DDBJ whole genome shotgun (WGS) entry which is preliminary data.</text>
</comment>
<dbReference type="PANTHER" id="PTHR42928:SF5">
    <property type="entry name" value="BLR1237 PROTEIN"/>
    <property type="match status" value="1"/>
</dbReference>